<reference evidence="3 4" key="1">
    <citation type="submission" date="2011-05" db="EMBL/GenBank/DDBJ databases">
        <title>Whole genome sequence of Microlunatus phosphovorus NM-1.</title>
        <authorList>
            <person name="Hosoyama A."/>
            <person name="Sasaki K."/>
            <person name="Harada T."/>
            <person name="Igarashi R."/>
            <person name="Kawakoshi A."/>
            <person name="Sasagawa M."/>
            <person name="Fukada J."/>
            <person name="Nakamura S."/>
            <person name="Katano Y."/>
            <person name="Hanada S."/>
            <person name="Kamagata Y."/>
            <person name="Nakamura N."/>
            <person name="Yamazaki S."/>
            <person name="Fujita N."/>
        </authorList>
    </citation>
    <scope>NUCLEOTIDE SEQUENCE [LARGE SCALE GENOMIC DNA]</scope>
    <source>
        <strain evidence="4">ATCC 700054 / DSM 10555 / JCM 9379 / NBRC 101784 / NCIMB 13414 / VKM Ac-1990 / NM-1</strain>
    </source>
</reference>
<evidence type="ECO:0000313" key="4">
    <source>
        <dbReference type="Proteomes" id="UP000007947"/>
    </source>
</evidence>
<dbReference type="RefSeq" id="WP_013861073.1">
    <property type="nucleotide sequence ID" value="NC_015635.1"/>
</dbReference>
<evidence type="ECO:0000259" key="2">
    <source>
        <dbReference type="Pfam" id="PF07730"/>
    </source>
</evidence>
<feature type="transmembrane region" description="Helical" evidence="1">
    <location>
        <begin position="57"/>
        <end position="78"/>
    </location>
</feature>
<keyword evidence="1" id="KW-0812">Transmembrane</keyword>
<sequence length="501" mass="52661">MLIGVAEVLNQIVSWGLAIAIVWSGLRGRIGPVWIPVVVLLAAGALVALDGEGSGEILVARVAAVFVNSAMAALLAVFPTGRPVPRWAAVVAGVEIAIQGANLVSGLRLEGQPWWTWHFPVTTCLLVAAQVIRYRRRASTRERQQVRWVLAAVLGMVLAFLVVMVLTAGGVVSDELSAGLAILFLMLPGIGFSLAVLVPGAADVDRALVALLTVGGTALVTALAVLVTSHLAARQLWLAALVAAVVALPNWRGVGWLASRLVYGHRQDPLGTLDDLDALLAAHHDVREVPETIVATLAQALGAEHVAVRSVAGGTVGTGKPSGQAKEFPVAYRGERLAVVTVSPRRGEQTLTSADRAVIARVCAYAGPALDGARAVSELIEARARVVLAREEERKRLRRFLHDDLAPTFSGLALSVAALEQYDADGDGRAVEVAHRLAQELATATRHLREVAYALRPPALDNRGLLAALHDTVVIPSAIPASTTEVVIEASLPAPLPAARP</sequence>
<name>F5XHN9_MICPN</name>
<dbReference type="STRING" id="1032480.MLP_01700"/>
<keyword evidence="1" id="KW-1133">Transmembrane helix</keyword>
<dbReference type="Gene3D" id="6.10.250.2870">
    <property type="match status" value="1"/>
</dbReference>
<feature type="transmembrane region" description="Helical" evidence="1">
    <location>
        <begin position="146"/>
        <end position="172"/>
    </location>
</feature>
<dbReference type="Proteomes" id="UP000007947">
    <property type="component" value="Chromosome"/>
</dbReference>
<gene>
    <name evidence="3" type="ordered locus">MLP_01700</name>
</gene>
<organism evidence="3 4">
    <name type="scientific">Microlunatus phosphovorus (strain ATCC 700054 / DSM 10555 / JCM 9379 / NBRC 101784 / NCIMB 13414 / VKM Ac-1990 / NM-1)</name>
    <dbReference type="NCBI Taxonomy" id="1032480"/>
    <lineage>
        <taxon>Bacteria</taxon>
        <taxon>Bacillati</taxon>
        <taxon>Actinomycetota</taxon>
        <taxon>Actinomycetes</taxon>
        <taxon>Propionibacteriales</taxon>
        <taxon>Propionibacteriaceae</taxon>
        <taxon>Microlunatus</taxon>
    </lineage>
</organism>
<feature type="domain" description="Signal transduction histidine kinase subgroup 3 dimerisation and phosphoacceptor" evidence="2">
    <location>
        <begin position="393"/>
        <end position="460"/>
    </location>
</feature>
<proteinExistence type="predicted"/>
<evidence type="ECO:0000313" key="3">
    <source>
        <dbReference type="EMBL" id="BAK33184.1"/>
    </source>
</evidence>
<feature type="transmembrane region" description="Helical" evidence="1">
    <location>
        <begin position="178"/>
        <end position="200"/>
    </location>
</feature>
<dbReference type="EMBL" id="AP012204">
    <property type="protein sequence ID" value="BAK33184.1"/>
    <property type="molecule type" value="Genomic_DNA"/>
</dbReference>
<dbReference type="GO" id="GO:0016020">
    <property type="term" value="C:membrane"/>
    <property type="evidence" value="ECO:0007669"/>
    <property type="project" value="InterPro"/>
</dbReference>
<dbReference type="KEGG" id="mph:MLP_01700"/>
<dbReference type="Pfam" id="PF07730">
    <property type="entry name" value="HisKA_3"/>
    <property type="match status" value="1"/>
</dbReference>
<protein>
    <recommendedName>
        <fullName evidence="2">Signal transduction histidine kinase subgroup 3 dimerisation and phosphoacceptor domain-containing protein</fullName>
    </recommendedName>
</protein>
<dbReference type="eggNOG" id="COG3850">
    <property type="taxonomic scope" value="Bacteria"/>
</dbReference>
<dbReference type="GO" id="GO:0000155">
    <property type="term" value="F:phosphorelay sensor kinase activity"/>
    <property type="evidence" value="ECO:0007669"/>
    <property type="project" value="InterPro"/>
</dbReference>
<dbReference type="HOGENOM" id="CLU_543817_0_0_11"/>
<feature type="transmembrane region" description="Helical" evidence="1">
    <location>
        <begin position="33"/>
        <end position="51"/>
    </location>
</feature>
<dbReference type="AlphaFoldDB" id="F5XHN9"/>
<dbReference type="GO" id="GO:0046983">
    <property type="term" value="F:protein dimerization activity"/>
    <property type="evidence" value="ECO:0007669"/>
    <property type="project" value="InterPro"/>
</dbReference>
<keyword evidence="1" id="KW-0472">Membrane</keyword>
<keyword evidence="4" id="KW-1185">Reference proteome</keyword>
<accession>F5XHN9</accession>
<dbReference type="SUPFAM" id="SSF55781">
    <property type="entry name" value="GAF domain-like"/>
    <property type="match status" value="1"/>
</dbReference>
<dbReference type="OrthoDB" id="227596at2"/>
<dbReference type="InterPro" id="IPR011712">
    <property type="entry name" value="Sig_transdc_His_kin_sub3_dim/P"/>
</dbReference>
<feature type="transmembrane region" description="Helical" evidence="1">
    <location>
        <begin position="87"/>
        <end position="109"/>
    </location>
</feature>
<feature type="transmembrane region" description="Helical" evidence="1">
    <location>
        <begin position="207"/>
        <end position="226"/>
    </location>
</feature>
<feature type="transmembrane region" description="Helical" evidence="1">
    <location>
        <begin position="115"/>
        <end position="134"/>
    </location>
</feature>
<feature type="transmembrane region" description="Helical" evidence="1">
    <location>
        <begin position="6"/>
        <end position="26"/>
    </location>
</feature>
<evidence type="ECO:0000256" key="1">
    <source>
        <dbReference type="SAM" id="Phobius"/>
    </source>
</evidence>